<dbReference type="Pfam" id="PF00903">
    <property type="entry name" value="Glyoxalase"/>
    <property type="match status" value="1"/>
</dbReference>
<sequence length="77" mass="8742">MIKKIVLAGIWVTDQDIAREFYIEKLGFEVQMDTVMKNGYRWLEVVPPGADTALTIAKPYLGQKDVSVGVFSYSTWL</sequence>
<keyword evidence="3" id="KW-1185">Reference proteome</keyword>
<dbReference type="Gene3D" id="3.10.180.10">
    <property type="entry name" value="2,3-Dihydroxybiphenyl 1,2-Dioxygenase, domain 1"/>
    <property type="match status" value="1"/>
</dbReference>
<feature type="domain" description="Glyoxalase/fosfomycin resistance/dioxygenase" evidence="1">
    <location>
        <begin position="6"/>
        <end position="60"/>
    </location>
</feature>
<dbReference type="PANTHER" id="PTHR36437">
    <property type="entry name" value="GLYOXALASE/BLEOMYCIN RESISTANCE PROTEIN/DIOXYGENASE"/>
    <property type="match status" value="1"/>
</dbReference>
<comment type="caution">
    <text evidence="2">The sequence shown here is derived from an EMBL/GenBank/DDBJ whole genome shotgun (WGS) entry which is preliminary data.</text>
</comment>
<dbReference type="RefSeq" id="WP_223790529.1">
    <property type="nucleotide sequence ID" value="NZ_JAIOUQ010000003.1"/>
</dbReference>
<dbReference type="InterPro" id="IPR004360">
    <property type="entry name" value="Glyas_Fos-R_dOase_dom"/>
</dbReference>
<dbReference type="Proteomes" id="UP000825933">
    <property type="component" value="Unassembled WGS sequence"/>
</dbReference>
<proteinExistence type="predicted"/>
<dbReference type="EMBL" id="JAIOUQ010000003">
    <property type="protein sequence ID" value="MBZ2164875.1"/>
    <property type="molecule type" value="Genomic_DNA"/>
</dbReference>
<dbReference type="AlphaFoldDB" id="A0A8T5UZN8"/>
<dbReference type="SUPFAM" id="SSF54593">
    <property type="entry name" value="Glyoxalase/Bleomycin resistance protein/Dihydroxybiphenyl dioxygenase"/>
    <property type="match status" value="1"/>
</dbReference>
<organism evidence="2 3">
    <name type="scientific">Methanobacterium spitsbergense</name>
    <dbReference type="NCBI Taxonomy" id="2874285"/>
    <lineage>
        <taxon>Archaea</taxon>
        <taxon>Methanobacteriati</taxon>
        <taxon>Methanobacteriota</taxon>
        <taxon>Methanomada group</taxon>
        <taxon>Methanobacteria</taxon>
        <taxon>Methanobacteriales</taxon>
        <taxon>Methanobacteriaceae</taxon>
        <taxon>Methanobacterium</taxon>
    </lineage>
</organism>
<evidence type="ECO:0000259" key="1">
    <source>
        <dbReference type="Pfam" id="PF00903"/>
    </source>
</evidence>
<reference evidence="3" key="1">
    <citation type="journal article" date="2022" name="Microbiol. Resour. Announc.">
        <title>Draft Genome Sequence of a Methanogenic Archaeon from West Spitsbergen Permafrost.</title>
        <authorList>
            <person name="Trubitsyn V."/>
            <person name="Rivkina E."/>
            <person name="Shcherbakova V."/>
        </authorList>
    </citation>
    <scope>NUCLEOTIDE SEQUENCE [LARGE SCALE GENOMIC DNA]</scope>
    <source>
        <strain evidence="3">VT</strain>
    </source>
</reference>
<gene>
    <name evidence="2" type="ORF">K8N75_02265</name>
</gene>
<evidence type="ECO:0000313" key="3">
    <source>
        <dbReference type="Proteomes" id="UP000825933"/>
    </source>
</evidence>
<evidence type="ECO:0000313" key="2">
    <source>
        <dbReference type="EMBL" id="MBZ2164875.1"/>
    </source>
</evidence>
<protein>
    <recommendedName>
        <fullName evidence="1">Glyoxalase/fosfomycin resistance/dioxygenase domain-containing protein</fullName>
    </recommendedName>
</protein>
<accession>A0A8T5UZN8</accession>
<dbReference type="PANTHER" id="PTHR36437:SF2">
    <property type="entry name" value="GLYOXALASE_BLEOMYCIN RESISTANCE PROTEIN_DIOXYGENASE"/>
    <property type="match status" value="1"/>
</dbReference>
<dbReference type="InterPro" id="IPR029068">
    <property type="entry name" value="Glyas_Bleomycin-R_OHBP_Dase"/>
</dbReference>
<name>A0A8T5UZN8_9EURY</name>